<keyword evidence="7" id="KW-0677">Repeat</keyword>
<dbReference type="AlphaFoldDB" id="A0A3S3NBC7"/>
<dbReference type="SMART" id="SM00369">
    <property type="entry name" value="LRR_TYP"/>
    <property type="match status" value="12"/>
</dbReference>
<keyword evidence="9" id="KW-0067">ATP-binding</keyword>
<dbReference type="Gene3D" id="3.80.10.10">
    <property type="entry name" value="Ribonuclease Inhibitor"/>
    <property type="match status" value="5"/>
</dbReference>
<evidence type="ECO:0000256" key="12">
    <source>
        <dbReference type="ARBA" id="ARBA00023180"/>
    </source>
</evidence>
<evidence type="ECO:0000256" key="5">
    <source>
        <dbReference type="ARBA" id="ARBA00022692"/>
    </source>
</evidence>
<dbReference type="Pfam" id="PF23598">
    <property type="entry name" value="LRR_14"/>
    <property type="match status" value="1"/>
</dbReference>
<keyword evidence="12" id="KW-0325">Glycoprotein</keyword>
<dbReference type="OrthoDB" id="676979at2759"/>
<keyword evidence="5 13" id="KW-0812">Transmembrane</keyword>
<dbReference type="FunFam" id="3.80.10.10:FF:000233">
    <property type="entry name" value="Leucine-rich repeat receptor-like protein kinase TDR"/>
    <property type="match status" value="1"/>
</dbReference>
<evidence type="ECO:0000256" key="13">
    <source>
        <dbReference type="SAM" id="Phobius"/>
    </source>
</evidence>
<dbReference type="PANTHER" id="PTHR48056:SF81">
    <property type="entry name" value="RECEPTOR PROTEIN-TYROSINE KINASE CEPR1"/>
    <property type="match status" value="1"/>
</dbReference>
<dbReference type="FunFam" id="3.80.10.10:FF:000111">
    <property type="entry name" value="LRR receptor-like serine/threonine-protein kinase ERECTA"/>
    <property type="match status" value="1"/>
</dbReference>
<keyword evidence="15" id="KW-0418">Kinase</keyword>
<protein>
    <submittedName>
        <fullName evidence="15">LRR receptor-like kinase resistance protein</fullName>
    </submittedName>
</protein>
<evidence type="ECO:0000313" key="16">
    <source>
        <dbReference type="Proteomes" id="UP000283530"/>
    </source>
</evidence>
<dbReference type="EMBL" id="QPKB01000009">
    <property type="protein sequence ID" value="RWR91798.1"/>
    <property type="molecule type" value="Genomic_DNA"/>
</dbReference>
<evidence type="ECO:0000256" key="2">
    <source>
        <dbReference type="ARBA" id="ARBA00009592"/>
    </source>
</evidence>
<evidence type="ECO:0000256" key="9">
    <source>
        <dbReference type="ARBA" id="ARBA00022840"/>
    </source>
</evidence>
<dbReference type="InterPro" id="IPR050647">
    <property type="entry name" value="Plant_LRR-RLKs"/>
</dbReference>
<accession>A0A3S3NBC7</accession>
<dbReference type="GO" id="GO:0033612">
    <property type="term" value="F:receptor serine/threonine kinase binding"/>
    <property type="evidence" value="ECO:0007669"/>
    <property type="project" value="TreeGrafter"/>
</dbReference>
<keyword evidence="10 13" id="KW-1133">Transmembrane helix</keyword>
<dbReference type="FunFam" id="3.80.10.10:FF:000095">
    <property type="entry name" value="LRR receptor-like serine/threonine-protein kinase GSO1"/>
    <property type="match status" value="1"/>
</dbReference>
<proteinExistence type="inferred from homology"/>
<keyword evidence="11 13" id="KW-0472">Membrane</keyword>
<reference evidence="15 16" key="1">
    <citation type="journal article" date="2019" name="Nat. Plants">
        <title>Stout camphor tree genome fills gaps in understanding of flowering plant genome evolution.</title>
        <authorList>
            <person name="Chaw S.M."/>
            <person name="Liu Y.C."/>
            <person name="Wu Y.W."/>
            <person name="Wang H.Y."/>
            <person name="Lin C.I."/>
            <person name="Wu C.S."/>
            <person name="Ke H.M."/>
            <person name="Chang L.Y."/>
            <person name="Hsu C.Y."/>
            <person name="Yang H.T."/>
            <person name="Sudianto E."/>
            <person name="Hsu M.H."/>
            <person name="Wu K.P."/>
            <person name="Wang L.N."/>
            <person name="Leebens-Mack J.H."/>
            <person name="Tsai I.J."/>
        </authorList>
    </citation>
    <scope>NUCLEOTIDE SEQUENCE [LARGE SCALE GENOMIC DNA]</scope>
    <source>
        <strain evidence="16">cv. Chaw 1501</strain>
        <tissue evidence="15">Young leaves</tissue>
    </source>
</reference>
<feature type="transmembrane region" description="Helical" evidence="13">
    <location>
        <begin position="885"/>
        <end position="911"/>
    </location>
</feature>
<evidence type="ECO:0000256" key="7">
    <source>
        <dbReference type="ARBA" id="ARBA00022737"/>
    </source>
</evidence>
<evidence type="ECO:0000256" key="3">
    <source>
        <dbReference type="ARBA" id="ARBA00022475"/>
    </source>
</evidence>
<dbReference type="PRINTS" id="PR00019">
    <property type="entry name" value="LEURICHRPT"/>
</dbReference>
<dbReference type="Pfam" id="PF13855">
    <property type="entry name" value="LRR_8"/>
    <property type="match status" value="4"/>
</dbReference>
<evidence type="ECO:0000256" key="11">
    <source>
        <dbReference type="ARBA" id="ARBA00023136"/>
    </source>
</evidence>
<sequence length="946" mass="104860">MQSSSPIATYSDFEAAFNRSCISGEINPSLLELKYLKHLDLSINCFGGRVIPKFMGSFKNLRYLNLSASGFGGRLPHELGNLSTLGYLDLNNHREIWYLDMGSVNLSTAADWLLSIQMLPSIFNLQLSYCQLPNISTSRPHVNLTSLSTLDLSGNMLGPHIPTWVFNNSRLVSLDLYYNSFQYPIPAALGNLCNLQTLNLQENHFNGEINRFKESFKGCIKSNMEDLNLGGNGLSGHLPDWLGQFINLKSLSLSYNSLSGPIPPSLGRLSSLRELYLSENSLSGPIPPSLGRLSSLRELYLSENSLSGPIPHSLGRLSSLRELYLSDNSLSGPIPPSLGRLSSLRELYLYGNSLSGLIPPSLERLSSLRELGLSSNSLSGPIPPSLGRLSSLRELDLSENSLSGFIPPSLGKLSSLSMLFLFSNRLNGSIPESLGQLSNLQYLILFNNSFKCILTEAHFSNLIKLKYLYISSTSLVFNVSSNWAPPFQLTYFVMDDCKLGHQYPPWLQTQKQLSFLSLSNASISNTISSIFQILPSNINYLDLSSNRLKGSIPLSICQMKDLIYLSFSNNQLTHEIPQCLWDLQYLKTMDLEHNFLSGGIPNSKSNLSQLTSLHLSKNKLSGELPPSMKNCTRLITLDLGENKISGSIPKWIGENLTSLMFLILRSNMFMGNIPPQLSLLSNLQVLDLSQNNLSGKIPESFGNFSAMAIANKTKEDIFSGGRFGHLESIWVLWKGSLYEYSSTISLVININLSGNDLDGEIPKGITHLFGLQSLNLSKNHLTGTIPENISDIRWLESLDLSWNRLSGMIPHTLSYMTSLNHLNLSYNNFSGRIPSGRQLDTINDSSIYTGNPLLCGPPLLKQCPGDETHCGSQLVLSGEGAEDELVIQLLFISMAPGFVVGFWVVCGILLFKRSWRLAYYHFFDDMGNRLYVAIARKVANFKKNEG</sequence>
<keyword evidence="16" id="KW-1185">Reference proteome</keyword>
<evidence type="ECO:0000256" key="8">
    <source>
        <dbReference type="ARBA" id="ARBA00022741"/>
    </source>
</evidence>
<feature type="domain" description="Disease resistance R13L4/SHOC-2-like LRR" evidence="14">
    <location>
        <begin position="338"/>
        <end position="527"/>
    </location>
</feature>
<keyword evidence="15" id="KW-0675">Receptor</keyword>
<keyword evidence="4" id="KW-0433">Leucine-rich repeat</keyword>
<dbReference type="STRING" id="337451.A0A3S3NBC7"/>
<evidence type="ECO:0000256" key="10">
    <source>
        <dbReference type="ARBA" id="ARBA00022989"/>
    </source>
</evidence>
<dbReference type="GO" id="GO:0005524">
    <property type="term" value="F:ATP binding"/>
    <property type="evidence" value="ECO:0007669"/>
    <property type="project" value="UniProtKB-KW"/>
</dbReference>
<dbReference type="SUPFAM" id="SSF52058">
    <property type="entry name" value="L domain-like"/>
    <property type="match status" value="1"/>
</dbReference>
<dbReference type="InterPro" id="IPR001611">
    <property type="entry name" value="Leu-rich_rpt"/>
</dbReference>
<evidence type="ECO:0000256" key="1">
    <source>
        <dbReference type="ARBA" id="ARBA00004162"/>
    </source>
</evidence>
<keyword evidence="3" id="KW-1003">Cell membrane</keyword>
<dbReference type="Pfam" id="PF00560">
    <property type="entry name" value="LRR_1"/>
    <property type="match status" value="5"/>
</dbReference>
<keyword evidence="15" id="KW-0808">Transferase</keyword>
<dbReference type="InterPro" id="IPR003591">
    <property type="entry name" value="Leu-rich_rpt_typical-subtyp"/>
</dbReference>
<dbReference type="PANTHER" id="PTHR48056">
    <property type="entry name" value="LRR RECEPTOR-LIKE SERINE/THREONINE-PROTEIN KINASE-RELATED"/>
    <property type="match status" value="1"/>
</dbReference>
<dbReference type="SUPFAM" id="SSF52047">
    <property type="entry name" value="RNI-like"/>
    <property type="match status" value="2"/>
</dbReference>
<dbReference type="InterPro" id="IPR055414">
    <property type="entry name" value="LRR_R13L4/SHOC2-like"/>
</dbReference>
<dbReference type="SMART" id="SM00365">
    <property type="entry name" value="LRR_SD22"/>
    <property type="match status" value="8"/>
</dbReference>
<evidence type="ECO:0000256" key="4">
    <source>
        <dbReference type="ARBA" id="ARBA00022614"/>
    </source>
</evidence>
<dbReference type="GO" id="GO:0016301">
    <property type="term" value="F:kinase activity"/>
    <property type="evidence" value="ECO:0007669"/>
    <property type="project" value="UniProtKB-KW"/>
</dbReference>
<comment type="caution">
    <text evidence="15">The sequence shown here is derived from an EMBL/GenBank/DDBJ whole genome shotgun (WGS) entry which is preliminary data.</text>
</comment>
<dbReference type="GO" id="GO:0009791">
    <property type="term" value="P:post-embryonic development"/>
    <property type="evidence" value="ECO:0007669"/>
    <property type="project" value="UniProtKB-ARBA"/>
</dbReference>
<name>A0A3S3NBC7_9MAGN</name>
<dbReference type="Proteomes" id="UP000283530">
    <property type="component" value="Unassembled WGS sequence"/>
</dbReference>
<dbReference type="GO" id="GO:0005886">
    <property type="term" value="C:plasma membrane"/>
    <property type="evidence" value="ECO:0007669"/>
    <property type="project" value="UniProtKB-SubCell"/>
</dbReference>
<dbReference type="InterPro" id="IPR032675">
    <property type="entry name" value="LRR_dom_sf"/>
</dbReference>
<keyword evidence="8" id="KW-0547">Nucleotide-binding</keyword>
<evidence type="ECO:0000256" key="6">
    <source>
        <dbReference type="ARBA" id="ARBA00022729"/>
    </source>
</evidence>
<keyword evidence="6" id="KW-0732">Signal</keyword>
<evidence type="ECO:0000259" key="14">
    <source>
        <dbReference type="Pfam" id="PF23598"/>
    </source>
</evidence>
<organism evidence="15 16">
    <name type="scientific">Cinnamomum micranthum f. kanehirae</name>
    <dbReference type="NCBI Taxonomy" id="337451"/>
    <lineage>
        <taxon>Eukaryota</taxon>
        <taxon>Viridiplantae</taxon>
        <taxon>Streptophyta</taxon>
        <taxon>Embryophyta</taxon>
        <taxon>Tracheophyta</taxon>
        <taxon>Spermatophyta</taxon>
        <taxon>Magnoliopsida</taxon>
        <taxon>Magnoliidae</taxon>
        <taxon>Laurales</taxon>
        <taxon>Lauraceae</taxon>
        <taxon>Cinnamomum</taxon>
    </lineage>
</organism>
<comment type="subcellular location">
    <subcellularLocation>
        <location evidence="1">Cell membrane</location>
        <topology evidence="1">Single-pass membrane protein</topology>
    </subcellularLocation>
</comment>
<evidence type="ECO:0000313" key="15">
    <source>
        <dbReference type="EMBL" id="RWR91798.1"/>
    </source>
</evidence>
<comment type="similarity">
    <text evidence="2">Belongs to the RLP family.</text>
</comment>
<gene>
    <name evidence="15" type="ORF">CKAN_02097200</name>
</gene>